<dbReference type="EMBL" id="BBNQ01000005">
    <property type="protein sequence ID" value="GAL62127.1"/>
    <property type="molecule type" value="Genomic_DNA"/>
</dbReference>
<evidence type="ECO:0000313" key="2">
    <source>
        <dbReference type="EMBL" id="GAL62127.1"/>
    </source>
</evidence>
<name>A0A090W3M0_9FLAO</name>
<protein>
    <submittedName>
        <fullName evidence="2">Uncharacterized protein</fullName>
    </submittedName>
</protein>
<dbReference type="Proteomes" id="UP000029644">
    <property type="component" value="Unassembled WGS sequence"/>
</dbReference>
<dbReference type="AlphaFoldDB" id="A0A090W3M0"/>
<feature type="transmembrane region" description="Helical" evidence="1">
    <location>
        <begin position="36"/>
        <end position="56"/>
    </location>
</feature>
<evidence type="ECO:0000313" key="3">
    <source>
        <dbReference type="Proteomes" id="UP000029644"/>
    </source>
</evidence>
<sequence>MKTIFNKIGLILLALVLTVNITSCKSVQNANNKQKGGAIGAAGGALLGALLVTTLVKVVMENLELLLVVLLAVALVYLLVTKWTNKLNKLKTKFLALKWNV</sequence>
<gene>
    <name evidence="2" type="ORF">JCM19300_2878</name>
</gene>
<proteinExistence type="predicted"/>
<feature type="transmembrane region" description="Helical" evidence="1">
    <location>
        <begin position="63"/>
        <end position="80"/>
    </location>
</feature>
<evidence type="ECO:0000256" key="1">
    <source>
        <dbReference type="SAM" id="Phobius"/>
    </source>
</evidence>
<accession>A0A090W3M0</accession>
<organism evidence="2 3">
    <name type="scientific">Algibacter lectus</name>
    <dbReference type="NCBI Taxonomy" id="221126"/>
    <lineage>
        <taxon>Bacteria</taxon>
        <taxon>Pseudomonadati</taxon>
        <taxon>Bacteroidota</taxon>
        <taxon>Flavobacteriia</taxon>
        <taxon>Flavobacteriales</taxon>
        <taxon>Flavobacteriaceae</taxon>
        <taxon>Algibacter</taxon>
    </lineage>
</organism>
<keyword evidence="1" id="KW-1133">Transmembrane helix</keyword>
<reference evidence="2 3" key="1">
    <citation type="journal article" date="2014" name="Genome Announc.">
        <title>Draft Genome Sequences of Marine Flavobacterium Algibacter lectus Strains SS8 and NR4.</title>
        <authorList>
            <person name="Takatani N."/>
            <person name="Nakanishi M."/>
            <person name="Meirelles P."/>
            <person name="Mino S."/>
            <person name="Suda W."/>
            <person name="Oshima K."/>
            <person name="Hattori M."/>
            <person name="Ohkuma M."/>
            <person name="Hosokawa M."/>
            <person name="Miyashita K."/>
            <person name="Thompson F.L."/>
            <person name="Niwa A."/>
            <person name="Sawabe T."/>
            <person name="Sawabe T."/>
        </authorList>
    </citation>
    <scope>NUCLEOTIDE SEQUENCE [LARGE SCALE GENOMIC DNA]</scope>
    <source>
        <strain evidence="2 3">JCM 19300</strain>
    </source>
</reference>
<keyword evidence="1" id="KW-0472">Membrane</keyword>
<comment type="caution">
    <text evidence="2">The sequence shown here is derived from an EMBL/GenBank/DDBJ whole genome shotgun (WGS) entry which is preliminary data.</text>
</comment>
<keyword evidence="1" id="KW-0812">Transmembrane</keyword>